<dbReference type="AlphaFoldDB" id="A0A1L5F4A6"/>
<dbReference type="SMART" id="SM00860">
    <property type="entry name" value="SMI1_KNR4"/>
    <property type="match status" value="1"/>
</dbReference>
<dbReference type="Proteomes" id="UP000184604">
    <property type="component" value="Chromosome"/>
</dbReference>
<dbReference type="RefSeq" id="WP_073537534.1">
    <property type="nucleotide sequence ID" value="NZ_CP018335.1"/>
</dbReference>
<dbReference type="Pfam" id="PF09346">
    <property type="entry name" value="SMI1_KNR4"/>
    <property type="match status" value="1"/>
</dbReference>
<name>A0A1L5F4A6_CLOKL</name>
<dbReference type="InterPro" id="IPR018958">
    <property type="entry name" value="Knr4/Smi1-like_dom"/>
</dbReference>
<organism evidence="2 3">
    <name type="scientific">Clostridium kluyveri</name>
    <dbReference type="NCBI Taxonomy" id="1534"/>
    <lineage>
        <taxon>Bacteria</taxon>
        <taxon>Bacillati</taxon>
        <taxon>Bacillota</taxon>
        <taxon>Clostridia</taxon>
        <taxon>Eubacteriales</taxon>
        <taxon>Clostridiaceae</taxon>
        <taxon>Clostridium</taxon>
    </lineage>
</organism>
<feature type="domain" description="Knr4/Smi1-like" evidence="1">
    <location>
        <begin position="36"/>
        <end position="159"/>
    </location>
</feature>
<dbReference type="InterPro" id="IPR037883">
    <property type="entry name" value="Knr4/Smi1-like_sf"/>
</dbReference>
<dbReference type="Gene3D" id="3.40.1580.10">
    <property type="entry name" value="SMI1/KNR4-like"/>
    <property type="match status" value="1"/>
</dbReference>
<dbReference type="SUPFAM" id="SSF160631">
    <property type="entry name" value="SMI1/KNR4-like"/>
    <property type="match status" value="1"/>
</dbReference>
<dbReference type="EMBL" id="CP018335">
    <property type="protein sequence ID" value="APM37845.1"/>
    <property type="molecule type" value="Genomic_DNA"/>
</dbReference>
<sequence length="172" mass="20145">MKQIKLLKERTSTRNTLSYTDIFGQTIEVGFSWNNPASEEEIHEFESLNNIKLPKNYKEFLKVSNGAVIYEDIEYGGSGYKILGLDEILKSTKDKKEWGYDLKDFYIVFAEVMGNSDFLLFDLKKSEDKGKDYIIDGDTGYSVDEWEYIKGNFSHFINRLITTNGSVYWRWY</sequence>
<protein>
    <recommendedName>
        <fullName evidence="1">Knr4/Smi1-like domain-containing protein</fullName>
    </recommendedName>
</protein>
<evidence type="ECO:0000313" key="3">
    <source>
        <dbReference type="Proteomes" id="UP000184604"/>
    </source>
</evidence>
<proteinExistence type="predicted"/>
<evidence type="ECO:0000313" key="2">
    <source>
        <dbReference type="EMBL" id="APM37845.1"/>
    </source>
</evidence>
<gene>
    <name evidence="2" type="ORF">BS101_03375</name>
</gene>
<reference evidence="2 3" key="1">
    <citation type="submission" date="2016-12" db="EMBL/GenBank/DDBJ databases">
        <title>Complete genome sequence of Clostridium kluyveri JZZ isolated from the pit mud of a Chinese flavor liquor-making factory.</title>
        <authorList>
            <person name="Wang Y."/>
        </authorList>
    </citation>
    <scope>NUCLEOTIDE SEQUENCE [LARGE SCALE GENOMIC DNA]</scope>
    <source>
        <strain evidence="2 3">JZZ</strain>
    </source>
</reference>
<dbReference type="OrthoDB" id="1739659at2"/>
<accession>A0A1L5F4A6</accession>
<evidence type="ECO:0000259" key="1">
    <source>
        <dbReference type="SMART" id="SM00860"/>
    </source>
</evidence>